<dbReference type="EMBL" id="JARBJD010000085">
    <property type="protein sequence ID" value="KAK2953863.1"/>
    <property type="molecule type" value="Genomic_DNA"/>
</dbReference>
<comment type="caution">
    <text evidence="2">The sequence shown here is derived from an EMBL/GenBank/DDBJ whole genome shotgun (WGS) entry which is preliminary data.</text>
</comment>
<protein>
    <submittedName>
        <fullName evidence="2">Uncharacterized protein</fullName>
    </submittedName>
</protein>
<reference evidence="2 3" key="1">
    <citation type="journal article" date="2022" name="bioRxiv">
        <title>Genomics of Preaxostyla Flagellates Illuminates Evolutionary Transitions and the Path Towards Mitochondrial Loss.</title>
        <authorList>
            <person name="Novak L.V.F."/>
            <person name="Treitli S.C."/>
            <person name="Pyrih J."/>
            <person name="Halakuc P."/>
            <person name="Pipaliya S.V."/>
            <person name="Vacek V."/>
            <person name="Brzon O."/>
            <person name="Soukal P."/>
            <person name="Eme L."/>
            <person name="Dacks J.B."/>
            <person name="Karnkowska A."/>
            <person name="Elias M."/>
            <person name="Hampl V."/>
        </authorList>
    </citation>
    <scope>NUCLEOTIDE SEQUENCE [LARGE SCALE GENOMIC DNA]</scope>
    <source>
        <strain evidence="2">NAU3</strain>
        <tissue evidence="2">Gut</tissue>
    </source>
</reference>
<sequence length="123" mass="13518">MSEVMLTIELYTASTVDPAYMITISQTSMLDLFFRTRKRAKRPPKNAPRTPVIALISPKSRGRRPDVANWTVLPEAEKRMSAEVVDVVTGTSIPIDISTGDVTIPPPTPSSPARTPPNMQKRG</sequence>
<evidence type="ECO:0000313" key="2">
    <source>
        <dbReference type="EMBL" id="KAK2953863.1"/>
    </source>
</evidence>
<keyword evidence="3" id="KW-1185">Reference proteome</keyword>
<organism evidence="2 3">
    <name type="scientific">Blattamonas nauphoetae</name>
    <dbReference type="NCBI Taxonomy" id="2049346"/>
    <lineage>
        <taxon>Eukaryota</taxon>
        <taxon>Metamonada</taxon>
        <taxon>Preaxostyla</taxon>
        <taxon>Oxymonadida</taxon>
        <taxon>Blattamonas</taxon>
    </lineage>
</organism>
<evidence type="ECO:0000313" key="3">
    <source>
        <dbReference type="Proteomes" id="UP001281761"/>
    </source>
</evidence>
<dbReference type="Proteomes" id="UP001281761">
    <property type="component" value="Unassembled WGS sequence"/>
</dbReference>
<gene>
    <name evidence="2" type="ORF">BLNAU_11123</name>
</gene>
<feature type="region of interest" description="Disordered" evidence="1">
    <location>
        <begin position="96"/>
        <end position="123"/>
    </location>
</feature>
<name>A0ABQ9XN87_9EUKA</name>
<accession>A0ABQ9XN87</accession>
<proteinExistence type="predicted"/>
<evidence type="ECO:0000256" key="1">
    <source>
        <dbReference type="SAM" id="MobiDB-lite"/>
    </source>
</evidence>